<dbReference type="EMBL" id="ATAO01000079">
    <property type="protein sequence ID" value="EQM83395.1"/>
    <property type="molecule type" value="Genomic_DNA"/>
</dbReference>
<reference evidence="2 3" key="1">
    <citation type="journal article" date="2013" name="Genome Announc.">
        <title>Whole-genome sequences of five oyster-associated bacteria show potential for crude oil hydrocarbon degradation.</title>
        <authorList>
            <person name="Chauhan A."/>
            <person name="Green S."/>
            <person name="Pathak A."/>
            <person name="Thomas J."/>
            <person name="Venkatramanan R."/>
        </authorList>
    </citation>
    <scope>NUCLEOTIDE SEQUENCE [LARGE SCALE GENOMIC DNA]</scope>
    <source>
        <strain evidence="2 3">MF109</strain>
    </source>
</reference>
<sequence length="232" mass="26040">MISPADFDTLAHVPDVAKPSAMWLWLNLDPLGRGLLNPAMISALMYPTLDLTPDEVFEHLVVLTESGFLTTYLAPDPESRETVEWILLLHPLKVDLRGTKISTPEPPPALHGPSMAMGGGGRARARGSARERARAGVWAEDAARAAAWDAVQEDREPAPERPERPAVLDAPPMFCDEHMPRGAGTKKCGPCRDRRLLRDEWMQRRVYEDRLTEFYEHDQHDEIEEVWGGDPF</sequence>
<dbReference type="AlphaFoldDB" id="T5KYJ6"/>
<name>T5KYJ6_MICMQ</name>
<dbReference type="Proteomes" id="UP000016033">
    <property type="component" value="Unassembled WGS sequence"/>
</dbReference>
<accession>T5KYJ6</accession>
<gene>
    <name evidence="2" type="ORF">L687_12305</name>
</gene>
<dbReference type="PATRIC" id="fig|1333857.3.peg.693"/>
<organism evidence="2 3">
    <name type="scientific">Microbacterium maritypicum MF109</name>
    <dbReference type="NCBI Taxonomy" id="1333857"/>
    <lineage>
        <taxon>Bacteria</taxon>
        <taxon>Bacillati</taxon>
        <taxon>Actinomycetota</taxon>
        <taxon>Actinomycetes</taxon>
        <taxon>Micrococcales</taxon>
        <taxon>Microbacteriaceae</taxon>
        <taxon>Microbacterium</taxon>
    </lineage>
</organism>
<comment type="caution">
    <text evidence="2">The sequence shown here is derived from an EMBL/GenBank/DDBJ whole genome shotgun (WGS) entry which is preliminary data.</text>
</comment>
<evidence type="ECO:0000313" key="2">
    <source>
        <dbReference type="EMBL" id="EQM83395.1"/>
    </source>
</evidence>
<evidence type="ECO:0000256" key="1">
    <source>
        <dbReference type="SAM" id="MobiDB-lite"/>
    </source>
</evidence>
<proteinExistence type="predicted"/>
<protein>
    <submittedName>
        <fullName evidence="2">Uncharacterized protein</fullName>
    </submittedName>
</protein>
<evidence type="ECO:0000313" key="3">
    <source>
        <dbReference type="Proteomes" id="UP000016033"/>
    </source>
</evidence>
<feature type="region of interest" description="Disordered" evidence="1">
    <location>
        <begin position="103"/>
        <end position="123"/>
    </location>
</feature>